<accession>A0A5M3Z1F6</accession>
<dbReference type="PANTHER" id="PTHR14237">
    <property type="entry name" value="MOLYBDOPTERIN COFACTOR SULFURASE MOSC"/>
    <property type="match status" value="1"/>
</dbReference>
<dbReference type="Proteomes" id="UP000452235">
    <property type="component" value="Unassembled WGS sequence"/>
</dbReference>
<protein>
    <submittedName>
        <fullName evidence="1">Molybdenum cofactor sulfurase, C-terminal</fullName>
    </submittedName>
</protein>
<dbReference type="SUPFAM" id="SSF50800">
    <property type="entry name" value="PK beta-barrel domain-like"/>
    <property type="match status" value="1"/>
</dbReference>
<dbReference type="InterPro" id="IPR011037">
    <property type="entry name" value="Pyrv_Knase-like_insert_dom_sf"/>
</dbReference>
<dbReference type="GO" id="GO:0030170">
    <property type="term" value="F:pyridoxal phosphate binding"/>
    <property type="evidence" value="ECO:0007669"/>
    <property type="project" value="InterPro"/>
</dbReference>
<name>A0A5M3Z1F6_ASPTE</name>
<evidence type="ECO:0000313" key="1">
    <source>
        <dbReference type="EMBL" id="GFF17355.1"/>
    </source>
</evidence>
<dbReference type="EMBL" id="BLJY01000006">
    <property type="protein sequence ID" value="GFF17355.1"/>
    <property type="molecule type" value="Genomic_DNA"/>
</dbReference>
<dbReference type="Pfam" id="PF03473">
    <property type="entry name" value="MOSC"/>
    <property type="match status" value="1"/>
</dbReference>
<dbReference type="SUPFAM" id="SSF141673">
    <property type="entry name" value="MOSC N-terminal domain-like"/>
    <property type="match status" value="1"/>
</dbReference>
<dbReference type="PROSITE" id="PS51340">
    <property type="entry name" value="MOSC"/>
    <property type="match status" value="1"/>
</dbReference>
<dbReference type="InterPro" id="IPR005302">
    <property type="entry name" value="MoCF_Sase_C"/>
</dbReference>
<comment type="caution">
    <text evidence="1">The sequence shown here is derived from an EMBL/GenBank/DDBJ whole genome shotgun (WGS) entry which is preliminary data.</text>
</comment>
<dbReference type="Pfam" id="PF03476">
    <property type="entry name" value="MOSC_N"/>
    <property type="match status" value="1"/>
</dbReference>
<gene>
    <name evidence="1" type="ORF">ATEIFO6365_0006070300</name>
</gene>
<dbReference type="GO" id="GO:0003824">
    <property type="term" value="F:catalytic activity"/>
    <property type="evidence" value="ECO:0007669"/>
    <property type="project" value="InterPro"/>
</dbReference>
<organism evidence="1 2">
    <name type="scientific">Aspergillus terreus</name>
    <dbReference type="NCBI Taxonomy" id="33178"/>
    <lineage>
        <taxon>Eukaryota</taxon>
        <taxon>Fungi</taxon>
        <taxon>Dikarya</taxon>
        <taxon>Ascomycota</taxon>
        <taxon>Pezizomycotina</taxon>
        <taxon>Eurotiomycetes</taxon>
        <taxon>Eurotiomycetidae</taxon>
        <taxon>Eurotiales</taxon>
        <taxon>Aspergillaceae</taxon>
        <taxon>Aspergillus</taxon>
        <taxon>Aspergillus subgen. Circumdati</taxon>
    </lineage>
</organism>
<dbReference type="AlphaFoldDB" id="A0A5M3Z1F6"/>
<dbReference type="InterPro" id="IPR005303">
    <property type="entry name" value="MOCOS_middle"/>
</dbReference>
<dbReference type="OrthoDB" id="17255at2759"/>
<keyword evidence="2" id="KW-1185">Reference proteome</keyword>
<dbReference type="VEuPathDB" id="FungiDB:ATEG_03486"/>
<dbReference type="GO" id="GO:0030151">
    <property type="term" value="F:molybdenum ion binding"/>
    <property type="evidence" value="ECO:0007669"/>
    <property type="project" value="InterPro"/>
</dbReference>
<reference evidence="1 2" key="1">
    <citation type="submission" date="2020-01" db="EMBL/GenBank/DDBJ databases">
        <title>Aspergillus terreus IFO 6365 whole genome shotgun sequence.</title>
        <authorList>
            <person name="Kanamasa S."/>
            <person name="Takahashi H."/>
        </authorList>
    </citation>
    <scope>NUCLEOTIDE SEQUENCE [LARGE SCALE GENOMIC DNA]</scope>
    <source>
        <strain evidence="1 2">IFO 6365</strain>
    </source>
</reference>
<sequence length="391" mass="43448">MKISQLYVYPIKSLRPTRLTEGTLTPRGLPYDRRFMLLKVESGRDGDENTTLKNMQIAHFPEMALFQTDIDADAGTVVVTYNPPPSDGKEAKNASRRIEIPLDPDINDLQLQRLDIDLHKSPTAGYDMGARYNDWFSGCFGYPVVLAYLGPHSREVLGRFAPSKQKGGQSWNSPLYIQGVGGLVFLVGICLVNGMPLLERIMDGGMPSSILLIPAVIIASLGLACYYFFRHEKRDQITFADCAPYLVISETSVANVSGRLPDGVEMDLTKFRPNIVVSGAETAFEEDFWSTLTIGPARTRLRLTANCLRCQSLNIDFTTGKMSRGSGNVLKTLMSDRRVDRGVKYSPVFGRYSFLDPKCTEEKIRVGDEVVVEERSLERTVFGEFSAVVSG</sequence>
<dbReference type="PANTHER" id="PTHR14237:SF34">
    <property type="entry name" value="MOSC DOMAIN PROTEIN (AFU_ORTHOLOGUE AFUA_2G07820)"/>
    <property type="match status" value="1"/>
</dbReference>
<evidence type="ECO:0000313" key="2">
    <source>
        <dbReference type="Proteomes" id="UP000452235"/>
    </source>
</evidence>
<proteinExistence type="predicted"/>